<dbReference type="EMBL" id="KZ613785">
    <property type="protein sequence ID" value="PMD62167.1"/>
    <property type="molecule type" value="Genomic_DNA"/>
</dbReference>
<dbReference type="InParanoid" id="A0A2J6TGN4"/>
<dbReference type="GeneID" id="36588000"/>
<evidence type="ECO:0000313" key="2">
    <source>
        <dbReference type="Proteomes" id="UP000235371"/>
    </source>
</evidence>
<name>A0A2J6TGN4_9HELO</name>
<gene>
    <name evidence="1" type="ORF">K444DRAFT_611350</name>
</gene>
<proteinExistence type="predicted"/>
<sequence>MPARHFVLDESIAESNAGKLIGRVVLDIASPLQAFAPREAVEETSSGRNPQDIIPNLLPSPLLSTNRKDFIQNNISGEARTGLTEFFGFNVARTDEEKLTLESKVVKRYSLEQTKDSFGRLMKDDAYNTEVRAFLKEHGVRKAYFVVGFITTEGSVWTRERTRGHSAGIKGQVPLSTIALGPIPGPDLSVKLSASDNNVRGQKFSSKEPLIFAVAYDVVKVKRPFDKSVPGYFRDDVVLGPAKYAKAKHLAMGRDEDEVIEEEEDSEDETMQEDEIELGGGLDTKDLKIGWNGLSFDVETKRMD</sequence>
<organism evidence="1 2">
    <name type="scientific">Hyaloscypha bicolor E</name>
    <dbReference type="NCBI Taxonomy" id="1095630"/>
    <lineage>
        <taxon>Eukaryota</taxon>
        <taxon>Fungi</taxon>
        <taxon>Dikarya</taxon>
        <taxon>Ascomycota</taxon>
        <taxon>Pezizomycotina</taxon>
        <taxon>Leotiomycetes</taxon>
        <taxon>Helotiales</taxon>
        <taxon>Hyaloscyphaceae</taxon>
        <taxon>Hyaloscypha</taxon>
        <taxon>Hyaloscypha bicolor</taxon>
    </lineage>
</organism>
<protein>
    <submittedName>
        <fullName evidence="1">Uncharacterized protein</fullName>
    </submittedName>
</protein>
<keyword evidence="2" id="KW-1185">Reference proteome</keyword>
<dbReference type="OrthoDB" id="5410365at2759"/>
<dbReference type="Proteomes" id="UP000235371">
    <property type="component" value="Unassembled WGS sequence"/>
</dbReference>
<reference evidence="1 2" key="1">
    <citation type="submission" date="2016-04" db="EMBL/GenBank/DDBJ databases">
        <title>A degradative enzymes factory behind the ericoid mycorrhizal symbiosis.</title>
        <authorList>
            <consortium name="DOE Joint Genome Institute"/>
            <person name="Martino E."/>
            <person name="Morin E."/>
            <person name="Grelet G."/>
            <person name="Kuo A."/>
            <person name="Kohler A."/>
            <person name="Daghino S."/>
            <person name="Barry K."/>
            <person name="Choi C."/>
            <person name="Cichocki N."/>
            <person name="Clum A."/>
            <person name="Copeland A."/>
            <person name="Hainaut M."/>
            <person name="Haridas S."/>
            <person name="Labutti K."/>
            <person name="Lindquist E."/>
            <person name="Lipzen A."/>
            <person name="Khouja H.-R."/>
            <person name="Murat C."/>
            <person name="Ohm R."/>
            <person name="Olson A."/>
            <person name="Spatafora J."/>
            <person name="Veneault-Fourrey C."/>
            <person name="Henrissat B."/>
            <person name="Grigoriev I."/>
            <person name="Martin F."/>
            <person name="Perotto S."/>
        </authorList>
    </citation>
    <scope>NUCLEOTIDE SEQUENCE [LARGE SCALE GENOMIC DNA]</scope>
    <source>
        <strain evidence="1 2">E</strain>
    </source>
</reference>
<evidence type="ECO:0000313" key="1">
    <source>
        <dbReference type="EMBL" id="PMD62167.1"/>
    </source>
</evidence>
<dbReference type="RefSeq" id="XP_024739071.1">
    <property type="nucleotide sequence ID" value="XM_024879923.1"/>
</dbReference>
<dbReference type="AlphaFoldDB" id="A0A2J6TGN4"/>
<accession>A0A2J6TGN4</accession>